<gene>
    <name evidence="2" type="ORF">BTW07_04760</name>
</gene>
<evidence type="ECO:0000313" key="3">
    <source>
        <dbReference type="Proteomes" id="UP000186878"/>
    </source>
</evidence>
<evidence type="ECO:0000313" key="2">
    <source>
        <dbReference type="EMBL" id="OLO05340.1"/>
    </source>
</evidence>
<keyword evidence="1" id="KW-1133">Transmembrane helix</keyword>
<dbReference type="Proteomes" id="UP000186878">
    <property type="component" value="Unassembled WGS sequence"/>
</dbReference>
<protein>
    <submittedName>
        <fullName evidence="2">Uncharacterized protein</fullName>
    </submittedName>
</protein>
<name>A0A1Q8SV98_9GAMM</name>
<feature type="transmembrane region" description="Helical" evidence="1">
    <location>
        <begin position="75"/>
        <end position="94"/>
    </location>
</feature>
<dbReference type="RefSeq" id="WP_075569025.1">
    <property type="nucleotide sequence ID" value="NZ_MSDO01000004.1"/>
</dbReference>
<proteinExistence type="predicted"/>
<dbReference type="AlphaFoldDB" id="A0A1Q8SV98"/>
<reference evidence="2 3" key="1">
    <citation type="submission" date="2016-12" db="EMBL/GenBank/DDBJ databases">
        <title>Draft genome sequences of strains Salinicola socius SMB35, Salinicola sp. MH3R3-1 and Chromohalobacter sp. SMB17 from the Verkhnekamsk potash mining region of Russia.</title>
        <authorList>
            <person name="Mavrodi D.V."/>
            <person name="Olsson B.E."/>
            <person name="Korsakova E.S."/>
            <person name="Pyankova A."/>
            <person name="Mavrodi O.V."/>
            <person name="Plotnikova E.G."/>
        </authorList>
    </citation>
    <scope>NUCLEOTIDE SEQUENCE [LARGE SCALE GENOMIC DNA]</scope>
    <source>
        <strain evidence="2 3">SMB35</strain>
    </source>
</reference>
<organism evidence="2 3">
    <name type="scientific">Salinicola socius</name>
    <dbReference type="NCBI Taxonomy" id="404433"/>
    <lineage>
        <taxon>Bacteria</taxon>
        <taxon>Pseudomonadati</taxon>
        <taxon>Pseudomonadota</taxon>
        <taxon>Gammaproteobacteria</taxon>
        <taxon>Oceanospirillales</taxon>
        <taxon>Halomonadaceae</taxon>
        <taxon>Salinicola</taxon>
    </lineage>
</organism>
<evidence type="ECO:0000256" key="1">
    <source>
        <dbReference type="SAM" id="Phobius"/>
    </source>
</evidence>
<accession>A0A1Q8SV98</accession>
<keyword evidence="1" id="KW-0472">Membrane</keyword>
<sequence>MDGFFNWLGEAIGNVLRTIVDLLHGLFGSLWQAMDGFVDGLTGSLGIGNSVFSIAVLVIGVLLLISGIRALVRGGIVGGVIGLLLGLMVLSWLIR</sequence>
<keyword evidence="3" id="KW-1185">Reference proteome</keyword>
<dbReference type="STRING" id="404433.BTW07_04760"/>
<keyword evidence="1" id="KW-0812">Transmembrane</keyword>
<dbReference type="EMBL" id="MSDO01000004">
    <property type="protein sequence ID" value="OLO05340.1"/>
    <property type="molecule type" value="Genomic_DNA"/>
</dbReference>
<comment type="caution">
    <text evidence="2">The sequence shown here is derived from an EMBL/GenBank/DDBJ whole genome shotgun (WGS) entry which is preliminary data.</text>
</comment>
<feature type="transmembrane region" description="Helical" evidence="1">
    <location>
        <begin position="47"/>
        <end position="68"/>
    </location>
</feature>
<dbReference type="OrthoDB" id="7361737at2"/>